<dbReference type="AlphaFoldDB" id="A0AAD4HMV9"/>
<reference evidence="2" key="1">
    <citation type="journal article" date="2020" name="New Phytol.">
        <title>Comparative genomics reveals dynamic genome evolution in host specialist ectomycorrhizal fungi.</title>
        <authorList>
            <person name="Lofgren L.A."/>
            <person name="Nguyen N.H."/>
            <person name="Vilgalys R."/>
            <person name="Ruytinx J."/>
            <person name="Liao H.L."/>
            <person name="Branco S."/>
            <person name="Kuo A."/>
            <person name="LaButti K."/>
            <person name="Lipzen A."/>
            <person name="Andreopoulos W."/>
            <person name="Pangilinan J."/>
            <person name="Riley R."/>
            <person name="Hundley H."/>
            <person name="Na H."/>
            <person name="Barry K."/>
            <person name="Grigoriev I.V."/>
            <person name="Stajich J.E."/>
            <person name="Kennedy P.G."/>
        </authorList>
    </citation>
    <scope>NUCLEOTIDE SEQUENCE</scope>
    <source>
        <strain evidence="2">FC203</strain>
    </source>
</reference>
<evidence type="ECO:0000313" key="2">
    <source>
        <dbReference type="EMBL" id="KAG1902518.1"/>
    </source>
</evidence>
<keyword evidence="3" id="KW-1185">Reference proteome</keyword>
<dbReference type="RefSeq" id="XP_041228093.1">
    <property type="nucleotide sequence ID" value="XM_041366657.1"/>
</dbReference>
<feature type="region of interest" description="Disordered" evidence="1">
    <location>
        <begin position="76"/>
        <end position="117"/>
    </location>
</feature>
<dbReference type="GeneID" id="64660955"/>
<dbReference type="Proteomes" id="UP001195769">
    <property type="component" value="Unassembled WGS sequence"/>
</dbReference>
<protein>
    <submittedName>
        <fullName evidence="2">Uncharacterized protein</fullName>
    </submittedName>
</protein>
<dbReference type="EMBL" id="JABBWK010000016">
    <property type="protein sequence ID" value="KAG1902518.1"/>
    <property type="molecule type" value="Genomic_DNA"/>
</dbReference>
<sequence length="743" mass="80511">MSTTDAPRRTRPSTATARPAKILLDVKIKRRSPAQKAADDLVIKEVREAKEAAHQKGVERVAALQAEMEKAQKELLMKKVTPIRPKPRAKAIKPKAAQTKSVVGDTGGGDSPADSGLLEDLVSETDVARDVENKAAGRGKKMVTKKVAKMSLIRDAISNVQKKLNESSKSKVEGDNAHADGKSLINTSTKLALGGRVTNWRSDVKPGNPEQVSCPSIDSTSTRPPPSSIFSEGTASSALTSVAELLTKIPAALPQIPDGVPDDTLTGAFADDINDSLEREDALLGTKQNKGKSKVVTLYEEDYDVDEPEAPLEALDESDDELMAPLTQVLPEERYSQEPKVPFTQVDNLMLLKQKASFLDNEESLVSQWSMEIDGNAELIEDAIMSSDSEAPLPVKTNTAKKEKILCTTYSTSVTASQAIVDSKPPAHKKAKVKSSALRAHGAPATTHQQNTDTAPDNIKACSAYRTVDLPAAMQADQCWAKNFIPTIMLWAGSYEDIWSIPDEVLLHHAQLVFNAVYNDLGIVIVHGGVIQWRSNFGSTGLVIIMDFLSQNSDVNPVELVKSLLVDWAFLFENPDNPSPLTAYCSPFVLQLFGTAHLNAIIGYVEVRSFDMHALATSGMLRPLALSAAAIECTITMIADGELKVRDVLSSASRGWVSIRLLKVLNKVTGKETNIPFLFLAALWLKPTNSFIKSLLGKPTGYLETTVQMVCATLNDVTETLLDSLNDDESEDDKRAMISPASA</sequence>
<feature type="region of interest" description="Disordered" evidence="1">
    <location>
        <begin position="199"/>
        <end position="234"/>
    </location>
</feature>
<gene>
    <name evidence="2" type="ORF">F5891DRAFT_1186154</name>
</gene>
<evidence type="ECO:0000256" key="1">
    <source>
        <dbReference type="SAM" id="MobiDB-lite"/>
    </source>
</evidence>
<organism evidence="2 3">
    <name type="scientific">Suillus fuscotomentosus</name>
    <dbReference type="NCBI Taxonomy" id="1912939"/>
    <lineage>
        <taxon>Eukaryota</taxon>
        <taxon>Fungi</taxon>
        <taxon>Dikarya</taxon>
        <taxon>Basidiomycota</taxon>
        <taxon>Agaricomycotina</taxon>
        <taxon>Agaricomycetes</taxon>
        <taxon>Agaricomycetidae</taxon>
        <taxon>Boletales</taxon>
        <taxon>Suillineae</taxon>
        <taxon>Suillaceae</taxon>
        <taxon>Suillus</taxon>
    </lineage>
</organism>
<name>A0AAD4HMV9_9AGAM</name>
<comment type="caution">
    <text evidence="2">The sequence shown here is derived from an EMBL/GenBank/DDBJ whole genome shotgun (WGS) entry which is preliminary data.</text>
</comment>
<evidence type="ECO:0000313" key="3">
    <source>
        <dbReference type="Proteomes" id="UP001195769"/>
    </source>
</evidence>
<accession>A0AAD4HMV9</accession>
<feature type="compositionally biased region" description="Polar residues" evidence="1">
    <location>
        <begin position="210"/>
        <end position="234"/>
    </location>
</feature>
<proteinExistence type="predicted"/>